<dbReference type="Gene3D" id="3.40.50.1820">
    <property type="entry name" value="alpha/beta hydrolase"/>
    <property type="match status" value="1"/>
</dbReference>
<sequence>MALLTLDTGQQLNYEQYAGETNRPWLVFLHEGLGSITQWRDYPQQLCQHTGCPGMVYDRIGYGLSSQLTRPRTIHYLHEYALYELPLVLDAVLPDQNFILIGHSDGGSISLLFSAERWPRLLGTVTVSAHVFVEPASITGVEQAELSFARGELKRGLARHHGDKTETMFRAWADTWTSPWFRSWNIEYVLPAIEVPMLVLQGRDDQYGTSAQVDAIVNMSAGPATPLLLEDCSHSPHLEFPELSLDLMSCFVNRLAR</sequence>
<protein>
    <submittedName>
        <fullName evidence="2">Alpha/beta hydrolase</fullName>
    </submittedName>
</protein>
<name>A0A7T5VEZ3_9BACT</name>
<accession>A0A7T5VEZ3</accession>
<evidence type="ECO:0000259" key="1">
    <source>
        <dbReference type="Pfam" id="PF12697"/>
    </source>
</evidence>
<dbReference type="EMBL" id="CP054140">
    <property type="protein sequence ID" value="QQG66690.1"/>
    <property type="molecule type" value="Genomic_DNA"/>
</dbReference>
<dbReference type="SUPFAM" id="SSF53474">
    <property type="entry name" value="alpha/beta-Hydrolases"/>
    <property type="match status" value="1"/>
</dbReference>
<evidence type="ECO:0000313" key="2">
    <source>
        <dbReference type="EMBL" id="QQG66690.1"/>
    </source>
</evidence>
<organism evidence="2 3">
    <name type="scientific">Desulfobulbus oligotrophicus</name>
    <dbReference type="NCBI Taxonomy" id="1909699"/>
    <lineage>
        <taxon>Bacteria</taxon>
        <taxon>Pseudomonadati</taxon>
        <taxon>Thermodesulfobacteriota</taxon>
        <taxon>Desulfobulbia</taxon>
        <taxon>Desulfobulbales</taxon>
        <taxon>Desulfobulbaceae</taxon>
        <taxon>Desulfobulbus</taxon>
    </lineage>
</organism>
<dbReference type="KEGG" id="dog:HP555_12845"/>
<dbReference type="Proteomes" id="UP000596092">
    <property type="component" value="Chromosome"/>
</dbReference>
<dbReference type="PANTHER" id="PTHR43689:SF8">
    <property type="entry name" value="ALPHA_BETA-HYDROLASES SUPERFAMILY PROTEIN"/>
    <property type="match status" value="1"/>
</dbReference>
<feature type="domain" description="AB hydrolase-1" evidence="1">
    <location>
        <begin position="26"/>
        <end position="242"/>
    </location>
</feature>
<keyword evidence="2" id="KW-0378">Hydrolase</keyword>
<dbReference type="AlphaFoldDB" id="A0A7T5VEZ3"/>
<gene>
    <name evidence="2" type="ORF">HP555_12845</name>
</gene>
<dbReference type="Pfam" id="PF12697">
    <property type="entry name" value="Abhydrolase_6"/>
    <property type="match status" value="1"/>
</dbReference>
<dbReference type="InterPro" id="IPR000073">
    <property type="entry name" value="AB_hydrolase_1"/>
</dbReference>
<dbReference type="RefSeq" id="WP_199262973.1">
    <property type="nucleotide sequence ID" value="NZ_CP054140.1"/>
</dbReference>
<dbReference type="PANTHER" id="PTHR43689">
    <property type="entry name" value="HYDROLASE"/>
    <property type="match status" value="1"/>
</dbReference>
<evidence type="ECO:0000313" key="3">
    <source>
        <dbReference type="Proteomes" id="UP000596092"/>
    </source>
</evidence>
<dbReference type="GO" id="GO:0016787">
    <property type="term" value="F:hydrolase activity"/>
    <property type="evidence" value="ECO:0007669"/>
    <property type="project" value="UniProtKB-KW"/>
</dbReference>
<proteinExistence type="predicted"/>
<dbReference type="InterPro" id="IPR029058">
    <property type="entry name" value="AB_hydrolase_fold"/>
</dbReference>
<reference evidence="2 3" key="1">
    <citation type="submission" date="2020-05" db="EMBL/GenBank/DDBJ databases">
        <title>Complete genome of Desulfobulbus oligotrophicus.</title>
        <authorList>
            <person name="Podar M."/>
        </authorList>
    </citation>
    <scope>NUCLEOTIDE SEQUENCE [LARGE SCALE GENOMIC DNA]</scope>
    <source>
        <strain evidence="2 3">Prop6</strain>
    </source>
</reference>
<keyword evidence="3" id="KW-1185">Reference proteome</keyword>